<dbReference type="InterPro" id="IPR046336">
    <property type="entry name" value="Lon_prtase_N_sf"/>
</dbReference>
<dbReference type="InterPro" id="IPR003111">
    <property type="entry name" value="Lon_prtase_N"/>
</dbReference>
<dbReference type="SMART" id="SM00464">
    <property type="entry name" value="LON"/>
    <property type="match status" value="1"/>
</dbReference>
<feature type="domain" description="Lon N-terminal" evidence="1">
    <location>
        <begin position="6"/>
        <end position="224"/>
    </location>
</feature>
<evidence type="ECO:0000313" key="3">
    <source>
        <dbReference type="Proteomes" id="UP000578686"/>
    </source>
</evidence>
<name>A0A7X6D1X1_9ACTN</name>
<dbReference type="Pfam" id="PF02190">
    <property type="entry name" value="LON_substr_bdg"/>
    <property type="match status" value="1"/>
</dbReference>
<organism evidence="2 3">
    <name type="scientific">Streptomyces lonarensis</name>
    <dbReference type="NCBI Taxonomy" id="700599"/>
    <lineage>
        <taxon>Bacteria</taxon>
        <taxon>Bacillati</taxon>
        <taxon>Actinomycetota</taxon>
        <taxon>Actinomycetes</taxon>
        <taxon>Kitasatosporales</taxon>
        <taxon>Streptomycetaceae</taxon>
        <taxon>Streptomyces</taxon>
    </lineage>
</organism>
<keyword evidence="3" id="KW-1185">Reference proteome</keyword>
<dbReference type="PROSITE" id="PS51787">
    <property type="entry name" value="LON_N"/>
    <property type="match status" value="1"/>
</dbReference>
<proteinExistence type="predicted"/>
<sequence>MTTTQLPLFPLNTVLYPGLVLPLNVFEDRYRALMADLSAVPDEDDRAFGVIAIREGHEVAPTALGLPDGEPLPAGPGAGFAEDPMASFHEVGCVADASTIRERPDGSGYEVVATGTTRFRLRSVTAGEQYLTGEVELLEEEEGEGAAPLAQGVLRAFRAYQRELATAMERTLAGEQELPEEPSVVSYLVAAATLLSTAEKQELLQAPDTAERLARELKLLRRETTLIGKLPSVPGADFTQRPTYLN</sequence>
<dbReference type="SUPFAM" id="SSF88697">
    <property type="entry name" value="PUA domain-like"/>
    <property type="match status" value="1"/>
</dbReference>
<dbReference type="EMBL" id="JAAVJD010000103">
    <property type="protein sequence ID" value="NJQ06711.1"/>
    <property type="molecule type" value="Genomic_DNA"/>
</dbReference>
<comment type="caution">
    <text evidence="2">The sequence shown here is derived from an EMBL/GenBank/DDBJ whole genome shotgun (WGS) entry which is preliminary data.</text>
</comment>
<dbReference type="Proteomes" id="UP000578686">
    <property type="component" value="Unassembled WGS sequence"/>
</dbReference>
<reference evidence="2 3" key="1">
    <citation type="submission" date="2020-03" db="EMBL/GenBank/DDBJ databases">
        <title>Draft genome of Streptomyces sp. ventii, isolated from the Axial Seamount in the Pacific Ocean, and resequencing of the two type strains Streptomyces lonarensis strain NCL 716 and Streptomyces bohaiensis strain 11A07.</title>
        <authorList>
            <person name="Loughran R.M."/>
            <person name="Pfannmuller K.M."/>
            <person name="Wasson B.J."/>
            <person name="Deadmond M.C."/>
            <person name="Paddock B.E."/>
            <person name="Koyack M.J."/>
            <person name="Gallegos D.A."/>
            <person name="Mitchell E.A."/>
            <person name="Ushijima B."/>
            <person name="Saw J.H."/>
            <person name="Mcphail K.L."/>
            <person name="Videau P."/>
        </authorList>
    </citation>
    <scope>NUCLEOTIDE SEQUENCE [LARGE SCALE GENOMIC DNA]</scope>
    <source>
        <strain evidence="2 3">NCL716</strain>
    </source>
</reference>
<dbReference type="PANTHER" id="PTHR46732:SF8">
    <property type="entry name" value="ATP-DEPENDENT PROTEASE LA (LON) DOMAIN PROTEIN"/>
    <property type="match status" value="1"/>
</dbReference>
<evidence type="ECO:0000259" key="1">
    <source>
        <dbReference type="PROSITE" id="PS51787"/>
    </source>
</evidence>
<accession>A0A7X6D1X1</accession>
<dbReference type="Gene3D" id="1.20.58.1480">
    <property type="match status" value="1"/>
</dbReference>
<dbReference type="Gene3D" id="2.30.130.40">
    <property type="entry name" value="LON domain-like"/>
    <property type="match status" value="1"/>
</dbReference>
<evidence type="ECO:0000313" key="2">
    <source>
        <dbReference type="EMBL" id="NJQ06711.1"/>
    </source>
</evidence>
<protein>
    <submittedName>
        <fullName evidence="2">LON peptidase substrate-binding domain-containing protein</fullName>
    </submittedName>
</protein>
<dbReference type="InterPro" id="IPR015947">
    <property type="entry name" value="PUA-like_sf"/>
</dbReference>
<dbReference type="AlphaFoldDB" id="A0A7X6D1X1"/>
<gene>
    <name evidence="2" type="ORF">HCN56_14230</name>
</gene>
<dbReference type="PANTHER" id="PTHR46732">
    <property type="entry name" value="ATP-DEPENDENT PROTEASE LA (LON) DOMAIN PROTEIN"/>
    <property type="match status" value="1"/>
</dbReference>
<dbReference type="RefSeq" id="WP_167971074.1">
    <property type="nucleotide sequence ID" value="NZ_BHZG01000103.1"/>
</dbReference>